<evidence type="ECO:0000313" key="2">
    <source>
        <dbReference type="EMBL" id="GAV48869.1"/>
    </source>
</evidence>
<reference evidence="2 3" key="1">
    <citation type="submission" date="2016-08" db="EMBL/GenBank/DDBJ databases">
        <title>Draft genome sequence of allopolyploid Zygosaccharomyces rouxii.</title>
        <authorList>
            <person name="Watanabe J."/>
            <person name="Uehara K."/>
            <person name="Mogi Y."/>
            <person name="Tsukioka Y."/>
        </authorList>
    </citation>
    <scope>NUCLEOTIDE SEQUENCE [LARGE SCALE GENOMIC DNA]</scope>
    <source>
        <strain evidence="2 3">NBRC 110957</strain>
    </source>
</reference>
<dbReference type="OMA" id="VIREMWN"/>
<dbReference type="eggNOG" id="ENOG502SBHE">
    <property type="taxonomic scope" value="Eukaryota"/>
</dbReference>
<dbReference type="GO" id="GO:0045040">
    <property type="term" value="P:protein insertion into mitochondrial outer membrane"/>
    <property type="evidence" value="ECO:0007669"/>
    <property type="project" value="InterPro"/>
</dbReference>
<evidence type="ECO:0000256" key="1">
    <source>
        <dbReference type="SAM" id="MobiDB-lite"/>
    </source>
</evidence>
<dbReference type="GO" id="GO:0070096">
    <property type="term" value="P:mitochondrial outer membrane translocase complex assembly"/>
    <property type="evidence" value="ECO:0007669"/>
    <property type="project" value="InterPro"/>
</dbReference>
<evidence type="ECO:0000313" key="3">
    <source>
        <dbReference type="Proteomes" id="UP000187013"/>
    </source>
</evidence>
<dbReference type="OrthoDB" id="5555533at2759"/>
<dbReference type="EMBL" id="BDGX01000014">
    <property type="protein sequence ID" value="GAV48869.1"/>
    <property type="molecule type" value="Genomic_DNA"/>
</dbReference>
<accession>A0A1Q2ZZJ1</accession>
<dbReference type="InterPro" id="IPR037652">
    <property type="entry name" value="Mim2"/>
</dbReference>
<dbReference type="Pfam" id="PF19117">
    <property type="entry name" value="Mim2"/>
    <property type="match status" value="1"/>
</dbReference>
<gene>
    <name evidence="2" type="ORF">ZYGR_0N02740</name>
</gene>
<feature type="region of interest" description="Disordered" evidence="1">
    <location>
        <begin position="40"/>
        <end position="63"/>
    </location>
</feature>
<dbReference type="Proteomes" id="UP000187013">
    <property type="component" value="Unassembled WGS sequence"/>
</dbReference>
<dbReference type="PANTHER" id="PTHR28230">
    <property type="entry name" value="CHROMOSOME 1, WHOLE GENOME SHOTGUN SEQUENCE"/>
    <property type="match status" value="1"/>
</dbReference>
<dbReference type="GO" id="GO:0005741">
    <property type="term" value="C:mitochondrial outer membrane"/>
    <property type="evidence" value="ECO:0007669"/>
    <property type="project" value="TreeGrafter"/>
</dbReference>
<name>A0A1Q2ZZJ1_ZYGRO</name>
<dbReference type="AlphaFoldDB" id="A0A1Q2ZZJ1"/>
<dbReference type="PANTHER" id="PTHR28230:SF1">
    <property type="entry name" value="MITOCHONDRIAL IMPORT PROTEIN 2"/>
    <property type="match status" value="1"/>
</dbReference>
<organism evidence="2 3">
    <name type="scientific">Zygosaccharomyces rouxii</name>
    <dbReference type="NCBI Taxonomy" id="4956"/>
    <lineage>
        <taxon>Eukaryota</taxon>
        <taxon>Fungi</taxon>
        <taxon>Dikarya</taxon>
        <taxon>Ascomycota</taxon>
        <taxon>Saccharomycotina</taxon>
        <taxon>Saccharomycetes</taxon>
        <taxon>Saccharomycetales</taxon>
        <taxon>Saccharomycetaceae</taxon>
        <taxon>Zygosaccharomyces</taxon>
    </lineage>
</organism>
<protein>
    <submittedName>
        <fullName evidence="2">Uncharacterized protein</fullName>
    </submittedName>
</protein>
<proteinExistence type="predicted"/>
<sequence length="126" mass="14823">MSSGDEFGSWESVGQNIPRSLRPELADVLDDMEREAELLDAYDEDEELPLNEGEEEEEEYSDYESDLMDDYYEGQLLDAQKQWEESLDQLNKVLNWILLPLVGKFLGRRVAKTIWKRVMEYCWSGF</sequence>
<comment type="caution">
    <text evidence="2">The sequence shown here is derived from an EMBL/GenBank/DDBJ whole genome shotgun (WGS) entry which is preliminary data.</text>
</comment>